<dbReference type="InterPro" id="IPR004839">
    <property type="entry name" value="Aminotransferase_I/II_large"/>
</dbReference>
<keyword evidence="3" id="KW-0808">Transferase</keyword>
<evidence type="ECO:0000256" key="3">
    <source>
        <dbReference type="ARBA" id="ARBA00022679"/>
    </source>
</evidence>
<dbReference type="GO" id="GO:0016740">
    <property type="term" value="F:transferase activity"/>
    <property type="evidence" value="ECO:0007669"/>
    <property type="project" value="UniProtKB-KW"/>
</dbReference>
<dbReference type="eggNOG" id="KOG1359">
    <property type="taxonomic scope" value="Eukaryota"/>
</dbReference>
<dbReference type="GO" id="GO:0030170">
    <property type="term" value="F:pyridoxal phosphate binding"/>
    <property type="evidence" value="ECO:0007669"/>
    <property type="project" value="InterPro"/>
</dbReference>
<dbReference type="InterPro" id="IPR015421">
    <property type="entry name" value="PyrdxlP-dep_Trfase_major"/>
</dbReference>
<dbReference type="InterPro" id="IPR015424">
    <property type="entry name" value="PyrdxlP-dep_Trfase"/>
</dbReference>
<name>F4RR96_MELLP</name>
<dbReference type="InParanoid" id="F4RR96"/>
<dbReference type="SUPFAM" id="SSF53383">
    <property type="entry name" value="PLP-dependent transferases"/>
    <property type="match status" value="1"/>
</dbReference>
<accession>F4RR96</accession>
<reference evidence="7" key="1">
    <citation type="journal article" date="2011" name="Proc. Natl. Acad. Sci. U.S.A.">
        <title>Obligate biotrophy features unraveled by the genomic analysis of rust fungi.</title>
        <authorList>
            <person name="Duplessis S."/>
            <person name="Cuomo C.A."/>
            <person name="Lin Y.-C."/>
            <person name="Aerts A."/>
            <person name="Tisserant E."/>
            <person name="Veneault-Fourrey C."/>
            <person name="Joly D.L."/>
            <person name="Hacquard S."/>
            <person name="Amselem J."/>
            <person name="Cantarel B.L."/>
            <person name="Chiu R."/>
            <person name="Coutinho P.M."/>
            <person name="Feau N."/>
            <person name="Field M."/>
            <person name="Frey P."/>
            <person name="Gelhaye E."/>
            <person name="Goldberg J."/>
            <person name="Grabherr M.G."/>
            <person name="Kodira C.D."/>
            <person name="Kohler A."/>
            <person name="Kuees U."/>
            <person name="Lindquist E.A."/>
            <person name="Lucas S.M."/>
            <person name="Mago R."/>
            <person name="Mauceli E."/>
            <person name="Morin E."/>
            <person name="Murat C."/>
            <person name="Pangilinan J.L."/>
            <person name="Park R."/>
            <person name="Pearson M."/>
            <person name="Quesneville H."/>
            <person name="Rouhier N."/>
            <person name="Sakthikumar S."/>
            <person name="Salamov A.A."/>
            <person name="Schmutz J."/>
            <person name="Selles B."/>
            <person name="Shapiro H."/>
            <person name="Tanguay P."/>
            <person name="Tuskan G.A."/>
            <person name="Henrissat B."/>
            <person name="Van de Peer Y."/>
            <person name="Rouze P."/>
            <person name="Ellis J.G."/>
            <person name="Dodds P.N."/>
            <person name="Schein J.E."/>
            <person name="Zhong S."/>
            <person name="Hamelin R.C."/>
            <person name="Grigoriev I.V."/>
            <person name="Szabo L.J."/>
            <person name="Martin F."/>
        </authorList>
    </citation>
    <scope>NUCLEOTIDE SEQUENCE [LARGE SCALE GENOMIC DNA]</scope>
    <source>
        <strain evidence="7">98AG31 / pathotype 3-4-7</strain>
    </source>
</reference>
<dbReference type="STRING" id="747676.F4RR96"/>
<dbReference type="Proteomes" id="UP000001072">
    <property type="component" value="Unassembled WGS sequence"/>
</dbReference>
<comment type="cofactor">
    <cofactor evidence="1">
        <name>pyridoxal 5'-phosphate</name>
        <dbReference type="ChEBI" id="CHEBI:597326"/>
    </cofactor>
</comment>
<organism evidence="7">
    <name type="scientific">Melampsora larici-populina (strain 98AG31 / pathotype 3-4-7)</name>
    <name type="common">Poplar leaf rust fungus</name>
    <dbReference type="NCBI Taxonomy" id="747676"/>
    <lineage>
        <taxon>Eukaryota</taxon>
        <taxon>Fungi</taxon>
        <taxon>Dikarya</taxon>
        <taxon>Basidiomycota</taxon>
        <taxon>Pucciniomycotina</taxon>
        <taxon>Pucciniomycetes</taxon>
        <taxon>Pucciniales</taxon>
        <taxon>Melampsoraceae</taxon>
        <taxon>Melampsora</taxon>
    </lineage>
</organism>
<dbReference type="InterPro" id="IPR050087">
    <property type="entry name" value="AON_synthase_class-II"/>
</dbReference>
<dbReference type="RefSeq" id="XP_007411544.1">
    <property type="nucleotide sequence ID" value="XM_007411482.1"/>
</dbReference>
<proteinExistence type="inferred from homology"/>
<dbReference type="GO" id="GO:0009102">
    <property type="term" value="P:biotin biosynthetic process"/>
    <property type="evidence" value="ECO:0007669"/>
    <property type="project" value="TreeGrafter"/>
</dbReference>
<sequence length="447" mass="50594">MSNSLNQRLQETLENRIKSSSLRTLDTSSSSSSSSIIDFSSNDYLSFSKSNHLNQRFQSNLKDSKLSSFGPSSSRLLDGNTSLHLNLESTLSSFFKGSSALLYNSGYDANLSIWSTIGSLNDYILFDEFLHASFHDGMRFSRTKPKNRIKFKHNDLSDFKSKLAKSFNEDQDLRIGKSNLFIGIESLYSMNGDLCPIQELVQIIQPFNQNDNIHLIIDEAHSTGLYDQSGQGLVLSLNLQDHCLIRLYTFGKSAACSGAVVITSSLIRNYLINYSRPLIYSSTLPHMNIIAIQTVIDHFQSDHHTKAVLQLQTLSSYLKTKLENLTSTNRSLSNKISIHPPTKTNPTNSQTQTQFFSPIFPIYTNQPIQLSKFLLLNHQIRVRPIRFPTVPIGHELVRICLNSDLSLNQIDSLILALQSWLIHTNQNQNQNQSQNQNQLELQFKLKL</sequence>
<dbReference type="Gene3D" id="3.90.1150.10">
    <property type="entry name" value="Aspartate Aminotransferase, domain 1"/>
    <property type="match status" value="1"/>
</dbReference>
<dbReference type="HOGENOM" id="CLU_015846_3_0_1"/>
<dbReference type="Pfam" id="PF00155">
    <property type="entry name" value="Aminotran_1_2"/>
    <property type="match status" value="1"/>
</dbReference>
<dbReference type="EMBL" id="GL883114">
    <property type="protein sequence ID" value="EGG05179.1"/>
    <property type="molecule type" value="Genomic_DNA"/>
</dbReference>
<dbReference type="PANTHER" id="PTHR13693">
    <property type="entry name" value="CLASS II AMINOTRANSFERASE/8-AMINO-7-OXONONANOATE SYNTHASE"/>
    <property type="match status" value="1"/>
</dbReference>
<dbReference type="Gene3D" id="3.40.640.10">
    <property type="entry name" value="Type I PLP-dependent aspartate aminotransferase-like (Major domain)"/>
    <property type="match status" value="1"/>
</dbReference>
<evidence type="ECO:0000256" key="1">
    <source>
        <dbReference type="ARBA" id="ARBA00001933"/>
    </source>
</evidence>
<dbReference type="InterPro" id="IPR015422">
    <property type="entry name" value="PyrdxlP-dep_Trfase_small"/>
</dbReference>
<dbReference type="AlphaFoldDB" id="F4RR96"/>
<evidence type="ECO:0000259" key="5">
    <source>
        <dbReference type="Pfam" id="PF00155"/>
    </source>
</evidence>
<protein>
    <recommendedName>
        <fullName evidence="5">Aminotransferase class I/classII large domain-containing protein</fullName>
    </recommendedName>
</protein>
<evidence type="ECO:0000256" key="2">
    <source>
        <dbReference type="ARBA" id="ARBA00010008"/>
    </source>
</evidence>
<evidence type="ECO:0000256" key="4">
    <source>
        <dbReference type="ARBA" id="ARBA00022898"/>
    </source>
</evidence>
<keyword evidence="4" id="KW-0663">Pyridoxal phosphate</keyword>
<evidence type="ECO:0000313" key="7">
    <source>
        <dbReference type="Proteomes" id="UP000001072"/>
    </source>
</evidence>
<gene>
    <name evidence="6" type="ORF">MELLADRAFT_116914</name>
</gene>
<comment type="similarity">
    <text evidence="2">Belongs to the class-II pyridoxal-phosphate-dependent aminotransferase family. BioF subfamily.</text>
</comment>
<dbReference type="KEGG" id="mlr:MELLADRAFT_116914"/>
<dbReference type="GeneID" id="18925912"/>
<dbReference type="VEuPathDB" id="FungiDB:MELLADRAFT_116914"/>
<feature type="domain" description="Aminotransferase class I/classII large" evidence="5">
    <location>
        <begin position="36"/>
        <end position="414"/>
    </location>
</feature>
<dbReference type="PANTHER" id="PTHR13693:SF77">
    <property type="entry name" value="8-AMINO-7-OXONONANOATE SYNTHASE"/>
    <property type="match status" value="1"/>
</dbReference>
<keyword evidence="7" id="KW-1185">Reference proteome</keyword>
<evidence type="ECO:0000313" key="6">
    <source>
        <dbReference type="EMBL" id="EGG05179.1"/>
    </source>
</evidence>
<dbReference type="OrthoDB" id="2382073at2759"/>